<proteinExistence type="predicted"/>
<evidence type="ECO:0000313" key="2">
    <source>
        <dbReference type="EMBL" id="MBF2735936.1"/>
    </source>
</evidence>
<evidence type="ECO:0000256" key="1">
    <source>
        <dbReference type="SAM" id="SignalP"/>
    </source>
</evidence>
<evidence type="ECO:0008006" key="4">
    <source>
        <dbReference type="Google" id="ProtNLM"/>
    </source>
</evidence>
<dbReference type="PROSITE" id="PS51318">
    <property type="entry name" value="TAT"/>
    <property type="match status" value="1"/>
</dbReference>
<feature type="signal peptide" evidence="1">
    <location>
        <begin position="1"/>
        <end position="28"/>
    </location>
</feature>
<feature type="chain" id="PRO_5037710985" description="Extracellular solute-binding protein" evidence="1">
    <location>
        <begin position="29"/>
        <end position="355"/>
    </location>
</feature>
<dbReference type="InterPro" id="IPR006311">
    <property type="entry name" value="TAT_signal"/>
</dbReference>
<dbReference type="Gene3D" id="3.40.190.10">
    <property type="entry name" value="Periplasmic binding protein-like II"/>
    <property type="match status" value="1"/>
</dbReference>
<protein>
    <recommendedName>
        <fullName evidence="4">Extracellular solute-binding protein</fullName>
    </recommendedName>
</protein>
<comment type="caution">
    <text evidence="2">The sequence shown here is derived from an EMBL/GenBank/DDBJ whole genome shotgun (WGS) entry which is preliminary data.</text>
</comment>
<keyword evidence="3" id="KW-1185">Reference proteome</keyword>
<dbReference type="Proteomes" id="UP000604381">
    <property type="component" value="Unassembled WGS sequence"/>
</dbReference>
<name>A0A930UIZ0_9GAMM</name>
<evidence type="ECO:0000313" key="3">
    <source>
        <dbReference type="Proteomes" id="UP000604381"/>
    </source>
</evidence>
<accession>A0A930UIZ0</accession>
<gene>
    <name evidence="2" type="ORF">ISN26_07735</name>
</gene>
<dbReference type="EMBL" id="JADHEI010000058">
    <property type="protein sequence ID" value="MBF2735936.1"/>
    <property type="molecule type" value="Genomic_DNA"/>
</dbReference>
<dbReference type="AlphaFoldDB" id="A0A930UIZ0"/>
<dbReference type="SUPFAM" id="SSF53850">
    <property type="entry name" value="Periplasmic binding protein-like II"/>
    <property type="match status" value="1"/>
</dbReference>
<organism evidence="2 3">
    <name type="scientific">Candidatus Amphirhobacter heronislandensis</name>
    <dbReference type="NCBI Taxonomy" id="1732024"/>
    <lineage>
        <taxon>Bacteria</taxon>
        <taxon>Pseudomonadati</taxon>
        <taxon>Pseudomonadota</taxon>
        <taxon>Gammaproteobacteria</taxon>
        <taxon>Candidatus Tethybacterales</taxon>
        <taxon>Candidatus Tethybacteraceae</taxon>
        <taxon>Candidatus Amphirhobacter</taxon>
    </lineage>
</organism>
<reference evidence="2" key="1">
    <citation type="submission" date="2020-10" db="EMBL/GenBank/DDBJ databases">
        <title>An improved Amphimedon queenslandica hologenome assembly reveals how three proteobacterial symbionts can extend the metabolic phenotypic of their marine sponge host.</title>
        <authorList>
            <person name="Degnan B."/>
            <person name="Degnan S."/>
            <person name="Xiang X."/>
        </authorList>
    </citation>
    <scope>NUCLEOTIDE SEQUENCE</scope>
    <source>
        <strain evidence="2">AqS2</strain>
    </source>
</reference>
<sequence length="355" mass="36443">MRPPPSRRGLAALAAFAVLLAAAGEAGAAGLVVTAPAAEIPALRERAAAWEQDSGERLTWLAADSEHAEGSADVAIVSLAAAAALGRAGSLRLQPAAAIELPPLLADAVAAGAGTRIGLPLRVELPAVSVDPVLLARAELPAPADADWESVFALARRLANPVGEVHGLCATGIPHATLLRALLHDAGESWAEPYATAAWRTQAARYAKILAQAAPPNAASLSAIEFEALLASRRCAVWLGAAAHIVPGARRLPLPGAAAYANGRMLVAVQLAEPARPAAGAAFVQWLAEELLASADSLALATFEQPGSREWPDEGWLWEEVDAAGEEPLRRHVDGLLPLDEALAEAAAALTAPDG</sequence>
<keyword evidence="1" id="KW-0732">Signal</keyword>